<organism evidence="2 3">
    <name type="scientific">Elysia crispata</name>
    <name type="common">lettuce slug</name>
    <dbReference type="NCBI Taxonomy" id="231223"/>
    <lineage>
        <taxon>Eukaryota</taxon>
        <taxon>Metazoa</taxon>
        <taxon>Spiralia</taxon>
        <taxon>Lophotrochozoa</taxon>
        <taxon>Mollusca</taxon>
        <taxon>Gastropoda</taxon>
        <taxon>Heterobranchia</taxon>
        <taxon>Euthyneura</taxon>
        <taxon>Panpulmonata</taxon>
        <taxon>Sacoglossa</taxon>
        <taxon>Placobranchoidea</taxon>
        <taxon>Plakobranchidae</taxon>
        <taxon>Elysia</taxon>
    </lineage>
</organism>
<evidence type="ECO:0000313" key="3">
    <source>
        <dbReference type="Proteomes" id="UP001283361"/>
    </source>
</evidence>
<feature type="region of interest" description="Disordered" evidence="1">
    <location>
        <begin position="245"/>
        <end position="272"/>
    </location>
</feature>
<dbReference type="EMBL" id="JAWDGP010000422">
    <property type="protein sequence ID" value="KAK3800668.1"/>
    <property type="molecule type" value="Genomic_DNA"/>
</dbReference>
<dbReference type="Proteomes" id="UP001283361">
    <property type="component" value="Unassembled WGS sequence"/>
</dbReference>
<protein>
    <submittedName>
        <fullName evidence="2">Uncharacterized protein</fullName>
    </submittedName>
</protein>
<gene>
    <name evidence="2" type="ORF">RRG08_003075</name>
</gene>
<evidence type="ECO:0000313" key="2">
    <source>
        <dbReference type="EMBL" id="KAK3800668.1"/>
    </source>
</evidence>
<feature type="region of interest" description="Disordered" evidence="1">
    <location>
        <begin position="79"/>
        <end position="98"/>
    </location>
</feature>
<evidence type="ECO:0000256" key="1">
    <source>
        <dbReference type="SAM" id="MobiDB-lite"/>
    </source>
</evidence>
<keyword evidence="3" id="KW-1185">Reference proteome</keyword>
<reference evidence="2" key="1">
    <citation type="journal article" date="2023" name="G3 (Bethesda)">
        <title>A reference genome for the long-term kleptoplast-retaining sea slug Elysia crispata morphotype clarki.</title>
        <authorList>
            <person name="Eastman K.E."/>
            <person name="Pendleton A.L."/>
            <person name="Shaikh M.A."/>
            <person name="Suttiyut T."/>
            <person name="Ogas R."/>
            <person name="Tomko P."/>
            <person name="Gavelis G."/>
            <person name="Widhalm J.R."/>
            <person name="Wisecaver J.H."/>
        </authorList>
    </citation>
    <scope>NUCLEOTIDE SEQUENCE</scope>
    <source>
        <strain evidence="2">ECLA1</strain>
    </source>
</reference>
<name>A0AAE1EC94_9GAST</name>
<proteinExistence type="predicted"/>
<accession>A0AAE1EC94</accession>
<comment type="caution">
    <text evidence="2">The sequence shown here is derived from an EMBL/GenBank/DDBJ whole genome shotgun (WGS) entry which is preliminary data.</text>
</comment>
<dbReference type="AlphaFoldDB" id="A0AAE1EC94"/>
<sequence length="272" mass="30222">MSRYTALSGPNCPKHLFVRKQRFDISVSLAVTDFNMGSCGTRRFIDTIGLSQGKTATELAEKASSDTTKRRRTIIRNAMAAEEQMPETEEGDPQGCHSSAETRKSAVALVGYRWPYLLSGNSLRICPKYLVRVVSTVAKTQKNMYLKSVFQSYADIYQETAESVDKAVIYSDGCYYQNRNQILTKLGQGAIKSIKPSKTKNVRRLCALTLRCLVTEEEMNGVVEATGALSPFEKATISDEWRDIPNHGPCDTYGTDAQRESNGNELKKQGSC</sequence>